<keyword evidence="4" id="KW-0747">Spliceosome</keyword>
<comment type="caution">
    <text evidence="10">The sequence shown here is derived from an EMBL/GenBank/DDBJ whole genome shotgun (WGS) entry which is preliminary data.</text>
</comment>
<evidence type="ECO:0000256" key="1">
    <source>
        <dbReference type="ARBA" id="ARBA00004123"/>
    </source>
</evidence>
<dbReference type="GeneID" id="94336829"/>
<evidence type="ECO:0000256" key="6">
    <source>
        <dbReference type="ARBA" id="ARBA00023187"/>
    </source>
</evidence>
<comment type="subcellular location">
    <subcellularLocation>
        <location evidence="1">Nucleus</location>
    </subcellularLocation>
</comment>
<dbReference type="GO" id="GO:0003723">
    <property type="term" value="F:RNA binding"/>
    <property type="evidence" value="ECO:0007669"/>
    <property type="project" value="UniProtKB-KW"/>
</dbReference>
<evidence type="ECO:0000313" key="11">
    <source>
        <dbReference type="Proteomes" id="UP001214638"/>
    </source>
</evidence>
<protein>
    <submittedName>
        <fullName evidence="10">Bifunctional Sm-like protein Lsm7/LSM domain</fullName>
    </submittedName>
</protein>
<evidence type="ECO:0000256" key="7">
    <source>
        <dbReference type="ARBA" id="ARBA00023242"/>
    </source>
</evidence>
<dbReference type="KEGG" id="bdw:94336829"/>
<dbReference type="InterPro" id="IPR044641">
    <property type="entry name" value="Lsm7/SmG-like"/>
</dbReference>
<dbReference type="PANTHER" id="PTHR10553">
    <property type="entry name" value="SMALL NUCLEAR RIBONUCLEOPROTEIN"/>
    <property type="match status" value="1"/>
</dbReference>
<dbReference type="SUPFAM" id="SSF50182">
    <property type="entry name" value="Sm-like ribonucleoproteins"/>
    <property type="match status" value="1"/>
</dbReference>
<dbReference type="GO" id="GO:0071004">
    <property type="term" value="C:U2-type prespliceosome"/>
    <property type="evidence" value="ECO:0007669"/>
    <property type="project" value="TreeGrafter"/>
</dbReference>
<dbReference type="RefSeq" id="XP_067802776.1">
    <property type="nucleotide sequence ID" value="XM_067947554.1"/>
</dbReference>
<gene>
    <name evidence="10" type="ORF">BdWA1_002532</name>
</gene>
<keyword evidence="7" id="KW-0539">Nucleus</keyword>
<dbReference type="EMBL" id="JALLKP010000003">
    <property type="protein sequence ID" value="KAK2195934.1"/>
    <property type="molecule type" value="Genomic_DNA"/>
</dbReference>
<dbReference type="InterPro" id="IPR017132">
    <property type="entry name" value="Lsm7"/>
</dbReference>
<dbReference type="InterPro" id="IPR010920">
    <property type="entry name" value="LSM_dom_sf"/>
</dbReference>
<dbReference type="GO" id="GO:0005688">
    <property type="term" value="C:U6 snRNP"/>
    <property type="evidence" value="ECO:0007669"/>
    <property type="project" value="TreeGrafter"/>
</dbReference>
<feature type="domain" description="Sm" evidence="9">
    <location>
        <begin position="12"/>
        <end position="102"/>
    </location>
</feature>
<keyword evidence="11" id="KW-1185">Reference proteome</keyword>
<evidence type="ECO:0000259" key="9">
    <source>
        <dbReference type="PROSITE" id="PS52002"/>
    </source>
</evidence>
<evidence type="ECO:0000256" key="8">
    <source>
        <dbReference type="ARBA" id="ARBA00023274"/>
    </source>
</evidence>
<dbReference type="SMART" id="SM00651">
    <property type="entry name" value="Sm"/>
    <property type="match status" value="1"/>
</dbReference>
<dbReference type="GO" id="GO:0000956">
    <property type="term" value="P:nuclear-transcribed mRNA catabolic process"/>
    <property type="evidence" value="ECO:0007669"/>
    <property type="project" value="InterPro"/>
</dbReference>
<dbReference type="PANTHER" id="PTHR10553:SF5">
    <property type="entry name" value="U6 SNRNA-ASSOCIATED SM-LIKE PROTEIN LSM7"/>
    <property type="match status" value="1"/>
</dbReference>
<dbReference type="InterPro" id="IPR047575">
    <property type="entry name" value="Sm"/>
</dbReference>
<reference evidence="10" key="1">
    <citation type="journal article" date="2023" name="Nat. Microbiol.">
        <title>Babesia duncani multi-omics identifies virulence factors and drug targets.</title>
        <authorList>
            <person name="Singh P."/>
            <person name="Lonardi S."/>
            <person name="Liang Q."/>
            <person name="Vydyam P."/>
            <person name="Khabirova E."/>
            <person name="Fang T."/>
            <person name="Gihaz S."/>
            <person name="Thekkiniath J."/>
            <person name="Munshi M."/>
            <person name="Abel S."/>
            <person name="Ciampossin L."/>
            <person name="Batugedara G."/>
            <person name="Gupta M."/>
            <person name="Lu X.M."/>
            <person name="Lenz T."/>
            <person name="Chakravarty S."/>
            <person name="Cornillot E."/>
            <person name="Hu Y."/>
            <person name="Ma W."/>
            <person name="Gonzalez L.M."/>
            <person name="Sanchez S."/>
            <person name="Estrada K."/>
            <person name="Sanchez-Flores A."/>
            <person name="Montero E."/>
            <person name="Harb O.S."/>
            <person name="Le Roch K.G."/>
            <person name="Mamoun C.B."/>
        </authorList>
    </citation>
    <scope>NUCLEOTIDE SEQUENCE</scope>
    <source>
        <strain evidence="10">WA1</strain>
    </source>
</reference>
<sequence>MTAPNKSFRDVRSVINLNKYLNKKVHVKFTGGREVEGTLKGHDAMANLVLDDTMEFLRGERLNLALHVDPNDATRLSGEVRKLGLLVARGTSVIVIHPVEGTEKIENPFVS</sequence>
<organism evidence="10 11">
    <name type="scientific">Babesia duncani</name>
    <dbReference type="NCBI Taxonomy" id="323732"/>
    <lineage>
        <taxon>Eukaryota</taxon>
        <taxon>Sar</taxon>
        <taxon>Alveolata</taxon>
        <taxon>Apicomplexa</taxon>
        <taxon>Aconoidasida</taxon>
        <taxon>Piroplasmida</taxon>
        <taxon>Babesiidae</taxon>
        <taxon>Babesia</taxon>
    </lineage>
</organism>
<dbReference type="PIRSF" id="PIRSF037188">
    <property type="entry name" value="U6_snRNA_Lsm7"/>
    <property type="match status" value="1"/>
</dbReference>
<evidence type="ECO:0000256" key="5">
    <source>
        <dbReference type="ARBA" id="ARBA00022884"/>
    </source>
</evidence>
<dbReference type="GO" id="GO:0071013">
    <property type="term" value="C:catalytic step 2 spliceosome"/>
    <property type="evidence" value="ECO:0007669"/>
    <property type="project" value="TreeGrafter"/>
</dbReference>
<dbReference type="PROSITE" id="PS52002">
    <property type="entry name" value="SM"/>
    <property type="match status" value="1"/>
</dbReference>
<evidence type="ECO:0000313" key="10">
    <source>
        <dbReference type="EMBL" id="KAK2195934.1"/>
    </source>
</evidence>
<keyword evidence="3" id="KW-0507">mRNA processing</keyword>
<evidence type="ECO:0000256" key="3">
    <source>
        <dbReference type="ARBA" id="ARBA00022664"/>
    </source>
</evidence>
<dbReference type="Gene3D" id="2.30.30.100">
    <property type="match status" value="1"/>
</dbReference>
<dbReference type="GO" id="GO:0005689">
    <property type="term" value="C:U12-type spliceosomal complex"/>
    <property type="evidence" value="ECO:0007669"/>
    <property type="project" value="TreeGrafter"/>
</dbReference>
<evidence type="ECO:0000256" key="4">
    <source>
        <dbReference type="ARBA" id="ARBA00022728"/>
    </source>
</evidence>
<dbReference type="GO" id="GO:0097526">
    <property type="term" value="C:spliceosomal tri-snRNP complex"/>
    <property type="evidence" value="ECO:0007669"/>
    <property type="project" value="TreeGrafter"/>
</dbReference>
<dbReference type="AlphaFoldDB" id="A0AAD9PJN3"/>
<name>A0AAD9PJN3_9APIC</name>
<dbReference type="Pfam" id="PF01423">
    <property type="entry name" value="LSM"/>
    <property type="match status" value="1"/>
</dbReference>
<evidence type="ECO:0000256" key="2">
    <source>
        <dbReference type="ARBA" id="ARBA00006850"/>
    </source>
</evidence>
<keyword evidence="8" id="KW-0687">Ribonucleoprotein</keyword>
<dbReference type="Proteomes" id="UP001214638">
    <property type="component" value="Unassembled WGS sequence"/>
</dbReference>
<accession>A0AAD9PJN3</accession>
<keyword evidence="5" id="KW-0694">RNA-binding</keyword>
<proteinExistence type="inferred from homology"/>
<keyword evidence="6" id="KW-0508">mRNA splicing</keyword>
<dbReference type="InterPro" id="IPR001163">
    <property type="entry name" value="Sm_dom_euk/arc"/>
</dbReference>
<dbReference type="GO" id="GO:1990726">
    <property type="term" value="C:Lsm1-7-Pat1 complex"/>
    <property type="evidence" value="ECO:0007669"/>
    <property type="project" value="TreeGrafter"/>
</dbReference>
<dbReference type="GO" id="GO:0000398">
    <property type="term" value="P:mRNA splicing, via spliceosome"/>
    <property type="evidence" value="ECO:0007669"/>
    <property type="project" value="InterPro"/>
</dbReference>
<dbReference type="CDD" id="cd01729">
    <property type="entry name" value="LSm7"/>
    <property type="match status" value="1"/>
</dbReference>
<comment type="similarity">
    <text evidence="2">Belongs to the snRNP Sm proteins family.</text>
</comment>